<dbReference type="OrthoDB" id="8398417at2"/>
<proteinExistence type="predicted"/>
<keyword evidence="2" id="KW-1185">Reference proteome</keyword>
<evidence type="ECO:0000313" key="2">
    <source>
        <dbReference type="Proteomes" id="UP000315252"/>
    </source>
</evidence>
<dbReference type="Proteomes" id="UP000315252">
    <property type="component" value="Unassembled WGS sequence"/>
</dbReference>
<gene>
    <name evidence="1" type="ORF">FKG95_08645</name>
</gene>
<comment type="caution">
    <text evidence="1">The sequence shown here is derived from an EMBL/GenBank/DDBJ whole genome shotgun (WGS) entry which is preliminary data.</text>
</comment>
<sequence>MLYSFKPIAGLLFWVVTGRSNGQFPSHNTWYRDPLSHPDLQKMSLNALADLPFDPLAIHDFPDQPKEPACERSEKFRDCVVERVGQLHVIVNPAAIDR</sequence>
<accession>A0A545TYH6</accession>
<evidence type="ECO:0000313" key="1">
    <source>
        <dbReference type="EMBL" id="TQV82275.1"/>
    </source>
</evidence>
<protein>
    <submittedName>
        <fullName evidence="1">Uncharacterized protein</fullName>
    </submittedName>
</protein>
<reference evidence="1 2" key="1">
    <citation type="submission" date="2019-06" db="EMBL/GenBank/DDBJ databases">
        <title>Whole genome sequence for Rhodospirillaceae sp. R148.</title>
        <authorList>
            <person name="Wang G."/>
        </authorList>
    </citation>
    <scope>NUCLEOTIDE SEQUENCE [LARGE SCALE GENOMIC DNA]</scope>
    <source>
        <strain evidence="1 2">R148</strain>
    </source>
</reference>
<organism evidence="1 2">
    <name type="scientific">Denitrobaculum tricleocarpae</name>
    <dbReference type="NCBI Taxonomy" id="2591009"/>
    <lineage>
        <taxon>Bacteria</taxon>
        <taxon>Pseudomonadati</taxon>
        <taxon>Pseudomonadota</taxon>
        <taxon>Alphaproteobacteria</taxon>
        <taxon>Rhodospirillales</taxon>
        <taxon>Rhodospirillaceae</taxon>
        <taxon>Denitrobaculum</taxon>
    </lineage>
</organism>
<name>A0A545TYH6_9PROT</name>
<dbReference type="EMBL" id="VHSH01000002">
    <property type="protein sequence ID" value="TQV82275.1"/>
    <property type="molecule type" value="Genomic_DNA"/>
</dbReference>
<dbReference type="AlphaFoldDB" id="A0A545TYH6"/>